<proteinExistence type="predicted"/>
<organism evidence="2 3">
    <name type="scientific">Mycena metata</name>
    <dbReference type="NCBI Taxonomy" id="1033252"/>
    <lineage>
        <taxon>Eukaryota</taxon>
        <taxon>Fungi</taxon>
        <taxon>Dikarya</taxon>
        <taxon>Basidiomycota</taxon>
        <taxon>Agaricomycotina</taxon>
        <taxon>Agaricomycetes</taxon>
        <taxon>Agaricomycetidae</taxon>
        <taxon>Agaricales</taxon>
        <taxon>Marasmiineae</taxon>
        <taxon>Mycenaceae</taxon>
        <taxon>Mycena</taxon>
    </lineage>
</organism>
<feature type="region of interest" description="Disordered" evidence="1">
    <location>
        <begin position="1"/>
        <end position="23"/>
    </location>
</feature>
<comment type="caution">
    <text evidence="2">The sequence shown here is derived from an EMBL/GenBank/DDBJ whole genome shotgun (WGS) entry which is preliminary data.</text>
</comment>
<gene>
    <name evidence="2" type="ORF">B0H16DRAFT_1702286</name>
</gene>
<protein>
    <submittedName>
        <fullName evidence="2">Uncharacterized protein</fullName>
    </submittedName>
</protein>
<evidence type="ECO:0000313" key="3">
    <source>
        <dbReference type="Proteomes" id="UP001215598"/>
    </source>
</evidence>
<feature type="compositionally biased region" description="Low complexity" evidence="1">
    <location>
        <begin position="8"/>
        <end position="23"/>
    </location>
</feature>
<name>A0AAD7H7A0_9AGAR</name>
<reference evidence="2" key="1">
    <citation type="submission" date="2023-03" db="EMBL/GenBank/DDBJ databases">
        <title>Massive genome expansion in bonnet fungi (Mycena s.s.) driven by repeated elements and novel gene families across ecological guilds.</title>
        <authorList>
            <consortium name="Lawrence Berkeley National Laboratory"/>
            <person name="Harder C.B."/>
            <person name="Miyauchi S."/>
            <person name="Viragh M."/>
            <person name="Kuo A."/>
            <person name="Thoen E."/>
            <person name="Andreopoulos B."/>
            <person name="Lu D."/>
            <person name="Skrede I."/>
            <person name="Drula E."/>
            <person name="Henrissat B."/>
            <person name="Morin E."/>
            <person name="Kohler A."/>
            <person name="Barry K."/>
            <person name="LaButti K."/>
            <person name="Morin E."/>
            <person name="Salamov A."/>
            <person name="Lipzen A."/>
            <person name="Mereny Z."/>
            <person name="Hegedus B."/>
            <person name="Baldrian P."/>
            <person name="Stursova M."/>
            <person name="Weitz H."/>
            <person name="Taylor A."/>
            <person name="Grigoriev I.V."/>
            <person name="Nagy L.G."/>
            <person name="Martin F."/>
            <person name="Kauserud H."/>
        </authorList>
    </citation>
    <scope>NUCLEOTIDE SEQUENCE</scope>
    <source>
        <strain evidence="2">CBHHK182m</strain>
    </source>
</reference>
<evidence type="ECO:0000313" key="2">
    <source>
        <dbReference type="EMBL" id="KAJ7713755.1"/>
    </source>
</evidence>
<dbReference type="Proteomes" id="UP001215598">
    <property type="component" value="Unassembled WGS sequence"/>
</dbReference>
<dbReference type="EMBL" id="JARKIB010000336">
    <property type="protein sequence ID" value="KAJ7713755.1"/>
    <property type="molecule type" value="Genomic_DNA"/>
</dbReference>
<evidence type="ECO:0000256" key="1">
    <source>
        <dbReference type="SAM" id="MobiDB-lite"/>
    </source>
</evidence>
<keyword evidence="3" id="KW-1185">Reference proteome</keyword>
<sequence length="304" mass="33515">MSQAYRTPLPELRVPSPSSSVSHPLQYLSTRTFLLSQLRSQILKHSILQVRVRKNDTGSQVKKGRCSGEGARGIRGHNNGRSLFCNISRHLHSLAASRQPRALPAAGPGNAQNAEMTMGGRGRDGRAPAWSAWVGAEGISGRREETPVSFTSSFISIPSLAVAVPVYSRTPAASTKCAVPVIWTQRAHPSEYARCEWFIVTRASFGLQMGADQNWWAFWGRMEGTSTSGEQNFVTTWIPPHAWSSSLGHIVFSRPRECMPRILVVNGPVERAKEGLLRSVMGPLRIQSPQLHNKEALRSDRRGN</sequence>
<dbReference type="AlphaFoldDB" id="A0AAD7H7A0"/>
<accession>A0AAD7H7A0</accession>